<feature type="region of interest" description="Disordered" evidence="2">
    <location>
        <begin position="1"/>
        <end position="20"/>
    </location>
</feature>
<dbReference type="PANTHER" id="PTHR15347">
    <property type="entry name" value="SPERM-ASSOCIATED ANTIGEN 5"/>
    <property type="match status" value="1"/>
</dbReference>
<sequence length="309" mass="34947">KPQKESQQVERRHPSSSFVDSVMVALTTETLPGSDMADPPCETLFSETSAFTRIAAVTPRKKSNAAEFDPEEDQSSVAELLVDLGSTVTELISNTKLLQQRKDAQLEELHHTISGLQVEQQAASNRHEAEASALKLQLSRLNSLFERGNQALQQKALDEKTVTKLMSEVQETQEILNKHKTESKGLQKEVVELRRSLQQSQVEAQYLRVELRKAGSQSANPAQLMEENIKLLREVERLKLSVQKLEEGRVNLLERAKRHQLIHLANQQKSENELQMLNKMINKVRETLLSLPVVVKNCEQLQQLISYIG</sequence>
<evidence type="ECO:0000313" key="3">
    <source>
        <dbReference type="EMBL" id="KAJ4944495.1"/>
    </source>
</evidence>
<accession>A0AAD6FSS0</accession>
<dbReference type="GO" id="GO:0051301">
    <property type="term" value="P:cell division"/>
    <property type="evidence" value="ECO:0007669"/>
    <property type="project" value="InterPro"/>
</dbReference>
<reference evidence="3" key="1">
    <citation type="submission" date="2022-11" db="EMBL/GenBank/DDBJ databases">
        <title>Chromosome-level genome of Pogonophryne albipinna.</title>
        <authorList>
            <person name="Jo E."/>
        </authorList>
    </citation>
    <scope>NUCLEOTIDE SEQUENCE</scope>
    <source>
        <strain evidence="3">SGF0006</strain>
        <tissue evidence="3">Muscle</tissue>
    </source>
</reference>
<evidence type="ECO:0000256" key="1">
    <source>
        <dbReference type="SAM" id="Coils"/>
    </source>
</evidence>
<comment type="caution">
    <text evidence="3">The sequence shown here is derived from an EMBL/GenBank/DDBJ whole genome shotgun (WGS) entry which is preliminary data.</text>
</comment>
<evidence type="ECO:0008006" key="5">
    <source>
        <dbReference type="Google" id="ProtNLM"/>
    </source>
</evidence>
<dbReference type="EMBL" id="JAPTMU010000004">
    <property type="protein sequence ID" value="KAJ4944495.1"/>
    <property type="molecule type" value="Genomic_DNA"/>
</dbReference>
<proteinExistence type="predicted"/>
<protein>
    <recommendedName>
        <fullName evidence="5">Sperm-associated antigen 5</fullName>
    </recommendedName>
</protein>
<dbReference type="AlphaFoldDB" id="A0AAD6FSS0"/>
<keyword evidence="4" id="KW-1185">Reference proteome</keyword>
<dbReference type="PANTHER" id="PTHR15347:SF1">
    <property type="entry name" value="SPERM-ASSOCIATED ANTIGEN 5"/>
    <property type="match status" value="1"/>
</dbReference>
<dbReference type="InterPro" id="IPR028728">
    <property type="entry name" value="Astrin"/>
</dbReference>
<evidence type="ECO:0000313" key="4">
    <source>
        <dbReference type="Proteomes" id="UP001219934"/>
    </source>
</evidence>
<organism evidence="3 4">
    <name type="scientific">Pogonophryne albipinna</name>
    <dbReference type="NCBI Taxonomy" id="1090488"/>
    <lineage>
        <taxon>Eukaryota</taxon>
        <taxon>Metazoa</taxon>
        <taxon>Chordata</taxon>
        <taxon>Craniata</taxon>
        <taxon>Vertebrata</taxon>
        <taxon>Euteleostomi</taxon>
        <taxon>Actinopterygii</taxon>
        <taxon>Neopterygii</taxon>
        <taxon>Teleostei</taxon>
        <taxon>Neoteleostei</taxon>
        <taxon>Acanthomorphata</taxon>
        <taxon>Eupercaria</taxon>
        <taxon>Perciformes</taxon>
        <taxon>Notothenioidei</taxon>
        <taxon>Pogonophryne</taxon>
    </lineage>
</organism>
<name>A0AAD6FSS0_9TELE</name>
<dbReference type="GO" id="GO:0051988">
    <property type="term" value="P:regulation of attachment of spindle microtubules to kinetochore"/>
    <property type="evidence" value="ECO:0007669"/>
    <property type="project" value="InterPro"/>
</dbReference>
<feature type="coiled-coil region" evidence="1">
    <location>
        <begin position="162"/>
        <end position="203"/>
    </location>
</feature>
<feature type="coiled-coil region" evidence="1">
    <location>
        <begin position="228"/>
        <end position="287"/>
    </location>
</feature>
<keyword evidence="1" id="KW-0175">Coiled coil</keyword>
<feature type="non-terminal residue" evidence="3">
    <location>
        <position position="1"/>
    </location>
</feature>
<evidence type="ECO:0000256" key="2">
    <source>
        <dbReference type="SAM" id="MobiDB-lite"/>
    </source>
</evidence>
<gene>
    <name evidence="3" type="ORF">JOQ06_013038</name>
</gene>
<dbReference type="Proteomes" id="UP001219934">
    <property type="component" value="Unassembled WGS sequence"/>
</dbReference>